<dbReference type="InterPro" id="IPR024344">
    <property type="entry name" value="MDMPI_metal-binding"/>
</dbReference>
<dbReference type="NCBIfam" id="TIGR03083">
    <property type="entry name" value="maleylpyruvate isomerase family mycothiol-dependent enzyme"/>
    <property type="match status" value="1"/>
</dbReference>
<organism evidence="2 3">
    <name type="scientific">Amycolatopsis ultiminotia</name>
    <dbReference type="NCBI Taxonomy" id="543629"/>
    <lineage>
        <taxon>Bacteria</taxon>
        <taxon>Bacillati</taxon>
        <taxon>Actinomycetota</taxon>
        <taxon>Actinomycetes</taxon>
        <taxon>Pseudonocardiales</taxon>
        <taxon>Pseudonocardiaceae</taxon>
        <taxon>Amycolatopsis</taxon>
    </lineage>
</organism>
<evidence type="ECO:0000313" key="2">
    <source>
        <dbReference type="EMBL" id="GAA3570417.1"/>
    </source>
</evidence>
<dbReference type="RefSeq" id="WP_344866393.1">
    <property type="nucleotide sequence ID" value="NZ_BAAAZN010000016.1"/>
</dbReference>
<protein>
    <submittedName>
        <fullName evidence="2">TIGR03086 family metal-binding protein</fullName>
    </submittedName>
</protein>
<proteinExistence type="predicted"/>
<dbReference type="EMBL" id="BAAAZN010000016">
    <property type="protein sequence ID" value="GAA3570417.1"/>
    <property type="molecule type" value="Genomic_DNA"/>
</dbReference>
<reference evidence="3" key="1">
    <citation type="journal article" date="2019" name="Int. J. Syst. Evol. Microbiol.">
        <title>The Global Catalogue of Microorganisms (GCM) 10K type strain sequencing project: providing services to taxonomists for standard genome sequencing and annotation.</title>
        <authorList>
            <consortium name="The Broad Institute Genomics Platform"/>
            <consortium name="The Broad Institute Genome Sequencing Center for Infectious Disease"/>
            <person name="Wu L."/>
            <person name="Ma J."/>
        </authorList>
    </citation>
    <scope>NUCLEOTIDE SEQUENCE [LARGE SCALE GENOMIC DNA]</scope>
    <source>
        <strain evidence="3">JCM 16898</strain>
    </source>
</reference>
<gene>
    <name evidence="2" type="ORF">GCM10022222_63140</name>
</gene>
<dbReference type="InterPro" id="IPR017520">
    <property type="entry name" value="CHP03086"/>
</dbReference>
<evidence type="ECO:0000313" key="3">
    <source>
        <dbReference type="Proteomes" id="UP001500689"/>
    </source>
</evidence>
<feature type="domain" description="Mycothiol-dependent maleylpyruvate isomerase metal-binding" evidence="1">
    <location>
        <begin position="11"/>
        <end position="129"/>
    </location>
</feature>
<comment type="caution">
    <text evidence="2">The sequence shown here is derived from an EMBL/GenBank/DDBJ whole genome shotgun (WGS) entry which is preliminary data.</text>
</comment>
<dbReference type="InterPro" id="IPR017517">
    <property type="entry name" value="Maleyloyr_isom"/>
</dbReference>
<sequence>MDLFAAHGNALDLFDRAVHAIGPQDWDRGTPCTAWSVRDLVNHLVAEQLWAPHLLAGATLDEVGDRFDGDVLGTDPVATWESAAAAARSAWLSPGVPGRTVHVSAGLLPAEEYGWQMTIDLAVHGWDLATALGEPNPVPAELATRLLDVVRPMVEDIQGSGLVDPPVAVSPAAGAPARLVALLGRRPR</sequence>
<dbReference type="SUPFAM" id="SSF109854">
    <property type="entry name" value="DinB/YfiT-like putative metalloenzymes"/>
    <property type="match status" value="1"/>
</dbReference>
<name>A0ABP6XR55_9PSEU</name>
<dbReference type="Gene3D" id="1.20.120.450">
    <property type="entry name" value="dinb family like domain"/>
    <property type="match status" value="1"/>
</dbReference>
<dbReference type="NCBIfam" id="TIGR03086">
    <property type="entry name" value="TIGR03086 family metal-binding protein"/>
    <property type="match status" value="1"/>
</dbReference>
<keyword evidence="3" id="KW-1185">Reference proteome</keyword>
<accession>A0ABP6XR55</accession>
<dbReference type="InterPro" id="IPR034660">
    <property type="entry name" value="DinB/YfiT-like"/>
</dbReference>
<evidence type="ECO:0000259" key="1">
    <source>
        <dbReference type="Pfam" id="PF11716"/>
    </source>
</evidence>
<dbReference type="Pfam" id="PF11716">
    <property type="entry name" value="MDMPI_N"/>
    <property type="match status" value="1"/>
</dbReference>
<dbReference type="Proteomes" id="UP001500689">
    <property type="component" value="Unassembled WGS sequence"/>
</dbReference>